<keyword evidence="5" id="KW-0862">Zinc</keyword>
<dbReference type="InterPro" id="IPR036034">
    <property type="entry name" value="PDZ_sf"/>
</dbReference>
<dbReference type="Proteomes" id="UP000053237">
    <property type="component" value="Unassembled WGS sequence"/>
</dbReference>
<dbReference type="SUPFAM" id="SSF50156">
    <property type="entry name" value="PDZ domain-like"/>
    <property type="match status" value="1"/>
</dbReference>
<reference evidence="10 11" key="1">
    <citation type="submission" date="2012-05" db="EMBL/GenBank/DDBJ databases">
        <title>Recombination and specialization in a pathogen metapopulation.</title>
        <authorList>
            <person name="Gardiner A."/>
            <person name="Kemen E."/>
            <person name="Schultz-Larsen T."/>
            <person name="MacLean D."/>
            <person name="Van Oosterhout C."/>
            <person name="Jones J.D.G."/>
        </authorList>
    </citation>
    <scope>NUCLEOTIDE SEQUENCE [LARGE SCALE GENOMIC DNA]</scope>
    <source>
        <strain evidence="10 11">Ac Nc2</strain>
    </source>
</reference>
<dbReference type="Gene3D" id="3.90.70.10">
    <property type="entry name" value="Cysteine proteinases"/>
    <property type="match status" value="1"/>
</dbReference>
<sequence length="762" mass="87253">MLHRSQRKGLHNEIGENNCFLNVIVQSLWHVRSFRAIIATGEHTPCHRTQLANLKTGETAADPCLLCELERIFIDYKFGKASVLHVTSLREALSKHFELGAMNDATETLETILDTLHIDTFHRLNRMRRTSAGQDEKSQLTASISSQVSALSCEPYCIAHLLFQMNLMELSTCLQCHEMEEPVMNSDFLYRVYAGEILRNCQHEYSFEQLLRIGAQEEIGEGEGESGRRKCLRCSNGSLQFSRWILTLPMVFAISVIWPCTTVSHFDIEMLMRLLSTQQAQCSNDEPLLQRQVLDLDKIFRLADREKHTEPNTNVSMSSEYYFRGMVCYYGQHYVGFFASRSIQQGNYVELWYLFDDTRVKCVGGWNDVRQRVERGRYQPTLLFYERKDVKEEDLERMATGIQQWWKYTNTSTNKVENEDSLVSVNSGANTSIILPAQPLQHTPRPPEANQQSQVERSNKKHLKKLPTSPIQSLRDISWDNSKSNWNAHTNWAQEKEQIELMHHSAEKTLDRLTALLGSTQSTDSTAVQNSSNTVSIDLLRMSNRFRPPTELLSASHMRITARREYSATRPPRNEQADWIDRDAIFEDVESRSDRQSLIENQDRDEKKEQTRSSSDINAEVNVSINVYDIECNASDGGLGVILSPVSEQVLKCFKTLDSRVPKYQISAFERNGLGQTLWVESSGKVNIGDGILAIQDHWIKEDTYYEVLELLWTSKNPVKLTLARIGSWHCPHCTLINPVALLICAACGLQVRYFNIDISDD</sequence>
<evidence type="ECO:0000256" key="5">
    <source>
        <dbReference type="ARBA" id="ARBA00022833"/>
    </source>
</evidence>
<evidence type="ECO:0008006" key="12">
    <source>
        <dbReference type="Google" id="ProtNLM"/>
    </source>
</evidence>
<dbReference type="InterPro" id="IPR052398">
    <property type="entry name" value="Ubiquitin_hydrolase_53/54"/>
</dbReference>
<evidence type="ECO:0000259" key="9">
    <source>
        <dbReference type="PROSITE" id="PS50235"/>
    </source>
</evidence>
<dbReference type="OrthoDB" id="205782at2759"/>
<evidence type="ECO:0000313" key="10">
    <source>
        <dbReference type="EMBL" id="CCI45289.1"/>
    </source>
</evidence>
<gene>
    <name evidence="10" type="ORF">BN9_061620</name>
</gene>
<dbReference type="GO" id="GO:0004843">
    <property type="term" value="F:cysteine-type deubiquitinase activity"/>
    <property type="evidence" value="ECO:0007669"/>
    <property type="project" value="InterPro"/>
</dbReference>
<evidence type="ECO:0000256" key="3">
    <source>
        <dbReference type="ARBA" id="ARBA00022786"/>
    </source>
</evidence>
<feature type="domain" description="USP" evidence="9">
    <location>
        <begin position="8"/>
        <end position="388"/>
    </location>
</feature>
<dbReference type="PROSITE" id="PS01358">
    <property type="entry name" value="ZF_RANBP2_1"/>
    <property type="match status" value="1"/>
</dbReference>
<dbReference type="InterPro" id="IPR038765">
    <property type="entry name" value="Papain-like_cys_pep_sf"/>
</dbReference>
<evidence type="ECO:0000259" key="8">
    <source>
        <dbReference type="PROSITE" id="PS50199"/>
    </source>
</evidence>
<organism evidence="10 11">
    <name type="scientific">Albugo candida</name>
    <dbReference type="NCBI Taxonomy" id="65357"/>
    <lineage>
        <taxon>Eukaryota</taxon>
        <taxon>Sar</taxon>
        <taxon>Stramenopiles</taxon>
        <taxon>Oomycota</taxon>
        <taxon>Peronosporomycetes</taxon>
        <taxon>Albuginales</taxon>
        <taxon>Albuginaceae</taxon>
        <taxon>Albugo</taxon>
    </lineage>
</organism>
<evidence type="ECO:0000256" key="4">
    <source>
        <dbReference type="ARBA" id="ARBA00022801"/>
    </source>
</evidence>
<comment type="caution">
    <text evidence="10">The sequence shown here is derived from an EMBL/GenBank/DDBJ whole genome shotgun (WGS) entry which is preliminary data.</text>
</comment>
<dbReference type="SUPFAM" id="SSF54001">
    <property type="entry name" value="Cysteine proteinases"/>
    <property type="match status" value="1"/>
</dbReference>
<evidence type="ECO:0000256" key="6">
    <source>
        <dbReference type="PROSITE-ProRule" id="PRU00322"/>
    </source>
</evidence>
<dbReference type="InParanoid" id="A0A024GEI5"/>
<dbReference type="GO" id="GO:0016579">
    <property type="term" value="P:protein deubiquitination"/>
    <property type="evidence" value="ECO:0007669"/>
    <property type="project" value="InterPro"/>
</dbReference>
<dbReference type="Pfam" id="PF00443">
    <property type="entry name" value="UCH"/>
    <property type="match status" value="1"/>
</dbReference>
<dbReference type="PROSITE" id="PS50235">
    <property type="entry name" value="USP_3"/>
    <property type="match status" value="1"/>
</dbReference>
<protein>
    <recommendedName>
        <fullName evidence="12">USP domain-containing protein</fullName>
    </recommendedName>
</protein>
<dbReference type="GO" id="GO:0008270">
    <property type="term" value="F:zinc ion binding"/>
    <property type="evidence" value="ECO:0007669"/>
    <property type="project" value="UniProtKB-KW"/>
</dbReference>
<dbReference type="PANTHER" id="PTHR22975">
    <property type="entry name" value="UBIQUITIN SPECIFIC PROTEINASE"/>
    <property type="match status" value="1"/>
</dbReference>
<dbReference type="CDD" id="cd02257">
    <property type="entry name" value="Peptidase_C19"/>
    <property type="match status" value="1"/>
</dbReference>
<evidence type="ECO:0000256" key="2">
    <source>
        <dbReference type="ARBA" id="ARBA00022771"/>
    </source>
</evidence>
<feature type="compositionally biased region" description="Basic and acidic residues" evidence="7">
    <location>
        <begin position="591"/>
        <end position="611"/>
    </location>
</feature>
<keyword evidence="1" id="KW-0479">Metal-binding</keyword>
<dbReference type="AlphaFoldDB" id="A0A024GEI5"/>
<feature type="region of interest" description="Disordered" evidence="7">
    <location>
        <begin position="591"/>
        <end position="615"/>
    </location>
</feature>
<name>A0A024GEI5_9STRA</name>
<proteinExistence type="predicted"/>
<keyword evidence="11" id="KW-1185">Reference proteome</keyword>
<dbReference type="PROSITE" id="PS50199">
    <property type="entry name" value="ZF_RANBP2_2"/>
    <property type="match status" value="1"/>
</dbReference>
<evidence type="ECO:0000256" key="7">
    <source>
        <dbReference type="SAM" id="MobiDB-lite"/>
    </source>
</evidence>
<feature type="domain" description="RanBP2-type" evidence="8">
    <location>
        <begin position="725"/>
        <end position="749"/>
    </location>
</feature>
<feature type="region of interest" description="Disordered" evidence="7">
    <location>
        <begin position="438"/>
        <end position="467"/>
    </location>
</feature>
<accession>A0A024GEI5</accession>
<dbReference type="EMBL" id="CAIX01000094">
    <property type="protein sequence ID" value="CCI45289.1"/>
    <property type="molecule type" value="Genomic_DNA"/>
</dbReference>
<dbReference type="PANTHER" id="PTHR22975:SF9">
    <property type="entry name" value="ECHINUS SPLICE FORM 3"/>
    <property type="match status" value="1"/>
</dbReference>
<keyword evidence="4" id="KW-0378">Hydrolase</keyword>
<evidence type="ECO:0000313" key="11">
    <source>
        <dbReference type="Proteomes" id="UP000053237"/>
    </source>
</evidence>
<keyword evidence="3" id="KW-0833">Ubl conjugation pathway</keyword>
<dbReference type="InterPro" id="IPR001876">
    <property type="entry name" value="Znf_RanBP2"/>
</dbReference>
<keyword evidence="2 6" id="KW-0863">Zinc-finger</keyword>
<evidence type="ECO:0000256" key="1">
    <source>
        <dbReference type="ARBA" id="ARBA00022723"/>
    </source>
</evidence>
<dbReference type="SMART" id="SM00547">
    <property type="entry name" value="ZnF_RBZ"/>
    <property type="match status" value="1"/>
</dbReference>
<dbReference type="Pfam" id="PF00641">
    <property type="entry name" value="Zn_ribbon_RanBP"/>
    <property type="match status" value="1"/>
</dbReference>
<dbReference type="InterPro" id="IPR001394">
    <property type="entry name" value="Peptidase_C19_UCH"/>
</dbReference>
<dbReference type="InterPro" id="IPR028889">
    <property type="entry name" value="USP"/>
</dbReference>